<proteinExistence type="predicted"/>
<evidence type="ECO:0000313" key="2">
    <source>
        <dbReference type="Proteomes" id="UP001465755"/>
    </source>
</evidence>
<dbReference type="Proteomes" id="UP001465755">
    <property type="component" value="Unassembled WGS sequence"/>
</dbReference>
<name>A0AAW1NWB7_9CHLO</name>
<comment type="caution">
    <text evidence="1">The sequence shown here is derived from an EMBL/GenBank/DDBJ whole genome shotgun (WGS) entry which is preliminary data.</text>
</comment>
<organism evidence="1 2">
    <name type="scientific">Symbiochloris irregularis</name>
    <dbReference type="NCBI Taxonomy" id="706552"/>
    <lineage>
        <taxon>Eukaryota</taxon>
        <taxon>Viridiplantae</taxon>
        <taxon>Chlorophyta</taxon>
        <taxon>core chlorophytes</taxon>
        <taxon>Trebouxiophyceae</taxon>
        <taxon>Trebouxiales</taxon>
        <taxon>Trebouxiaceae</taxon>
        <taxon>Symbiochloris</taxon>
    </lineage>
</organism>
<accession>A0AAW1NWB7</accession>
<protein>
    <submittedName>
        <fullName evidence="1">Uncharacterized protein</fullName>
    </submittedName>
</protein>
<evidence type="ECO:0000313" key="1">
    <source>
        <dbReference type="EMBL" id="KAK9799739.1"/>
    </source>
</evidence>
<dbReference type="AlphaFoldDB" id="A0AAW1NWB7"/>
<gene>
    <name evidence="1" type="ORF">WJX73_006833</name>
</gene>
<keyword evidence="2" id="KW-1185">Reference proteome</keyword>
<dbReference type="EMBL" id="JALJOQ010000088">
    <property type="protein sequence ID" value="KAK9799739.1"/>
    <property type="molecule type" value="Genomic_DNA"/>
</dbReference>
<sequence>MNRRQAPHWKLAQHLALTGPWSQLHQCPAADSYVFEFDHIRAYPDCSALTLHRYARDVGVQKTVQCRFQGSSLHVCG</sequence>
<reference evidence="1 2" key="1">
    <citation type="journal article" date="2024" name="Nat. Commun.">
        <title>Phylogenomics reveals the evolutionary origins of lichenization in chlorophyte algae.</title>
        <authorList>
            <person name="Puginier C."/>
            <person name="Libourel C."/>
            <person name="Otte J."/>
            <person name="Skaloud P."/>
            <person name="Haon M."/>
            <person name="Grisel S."/>
            <person name="Petersen M."/>
            <person name="Berrin J.G."/>
            <person name="Delaux P.M."/>
            <person name="Dal Grande F."/>
            <person name="Keller J."/>
        </authorList>
    </citation>
    <scope>NUCLEOTIDE SEQUENCE [LARGE SCALE GENOMIC DNA]</scope>
    <source>
        <strain evidence="1 2">SAG 2036</strain>
    </source>
</reference>